<comment type="caution">
    <text evidence="10">Lacks conserved residue(s) required for the propagation of feature annotation.</text>
</comment>
<gene>
    <name evidence="12" type="primary">secG</name>
    <name evidence="12" type="ORF">NATSA_12870</name>
</gene>
<keyword evidence="13" id="KW-1185">Reference proteome</keyword>
<keyword evidence="4 10" id="KW-1003">Cell membrane</keyword>
<organism evidence="12 13">
    <name type="scientific">Natronogracilivirga saccharolytica</name>
    <dbReference type="NCBI Taxonomy" id="2812953"/>
    <lineage>
        <taxon>Bacteria</taxon>
        <taxon>Pseudomonadati</taxon>
        <taxon>Balneolota</taxon>
        <taxon>Balneolia</taxon>
        <taxon>Balneolales</taxon>
        <taxon>Cyclonatronaceae</taxon>
        <taxon>Natronogracilivirga</taxon>
    </lineage>
</organism>
<feature type="region of interest" description="Disordered" evidence="11">
    <location>
        <begin position="91"/>
        <end position="135"/>
    </location>
</feature>
<name>A0A8J7UWD8_9BACT</name>
<evidence type="ECO:0000256" key="6">
    <source>
        <dbReference type="ARBA" id="ARBA00022927"/>
    </source>
</evidence>
<dbReference type="GO" id="GO:0015450">
    <property type="term" value="F:protein-transporting ATPase activity"/>
    <property type="evidence" value="ECO:0007669"/>
    <property type="project" value="UniProtKB-UniRule"/>
</dbReference>
<accession>A0A8J7UWD8</accession>
<dbReference type="Pfam" id="PF03840">
    <property type="entry name" value="SecG"/>
    <property type="match status" value="1"/>
</dbReference>
<reference evidence="12" key="1">
    <citation type="submission" date="2021-02" db="EMBL/GenBank/DDBJ databases">
        <title>Natronogracilivirga saccharolytica gen. nov. sp. nov. a new anaerobic, haloalkiliphilic carbohydrate-fermenting bacterium from soda lake and proposing of Cyclonatronumiaceae fam. nov. in the phylum Balneolaeota.</title>
        <authorList>
            <person name="Zhilina T.N."/>
            <person name="Sorokin D.Y."/>
            <person name="Zavarzina D.G."/>
            <person name="Toshchakov S.V."/>
            <person name="Kublanov I.V."/>
        </authorList>
    </citation>
    <scope>NUCLEOTIDE SEQUENCE</scope>
    <source>
        <strain evidence="12">Z-1702</strain>
    </source>
</reference>
<evidence type="ECO:0000256" key="4">
    <source>
        <dbReference type="ARBA" id="ARBA00022475"/>
    </source>
</evidence>
<dbReference type="AlphaFoldDB" id="A0A8J7UWD8"/>
<comment type="subcellular location">
    <subcellularLocation>
        <location evidence="1 10">Cell membrane</location>
        <topology evidence="1 10">Multi-pass membrane protein</topology>
    </subcellularLocation>
</comment>
<comment type="function">
    <text evidence="10">Involved in protein export. Participates in an early event of protein translocation.</text>
</comment>
<comment type="caution">
    <text evidence="12">The sequence shown here is derived from an EMBL/GenBank/DDBJ whole genome shotgun (WGS) entry which is preliminary data.</text>
</comment>
<sequence>MLYTLTIILITIIAVLMVIVVLLQAGQGQGLSGGIAGGGGLAGGAGGNMMGARRTADFLSKSTSVLAALFLTLCVLANFFIDQDTVTQSTIQDRAVPVQTEQATPAMPDEEAAPQQQAPVQEEGQQQLPAQPDEQ</sequence>
<keyword evidence="7 10" id="KW-1133">Transmembrane helix</keyword>
<evidence type="ECO:0000256" key="10">
    <source>
        <dbReference type="RuleBase" id="RU365087"/>
    </source>
</evidence>
<dbReference type="GO" id="GO:0065002">
    <property type="term" value="P:intracellular protein transmembrane transport"/>
    <property type="evidence" value="ECO:0007669"/>
    <property type="project" value="TreeGrafter"/>
</dbReference>
<keyword evidence="6 10" id="KW-0653">Protein transport</keyword>
<dbReference type="PRINTS" id="PR01651">
    <property type="entry name" value="SECGEXPORT"/>
</dbReference>
<dbReference type="GO" id="GO:0043952">
    <property type="term" value="P:protein transport by the Sec complex"/>
    <property type="evidence" value="ECO:0007669"/>
    <property type="project" value="TreeGrafter"/>
</dbReference>
<proteinExistence type="inferred from homology"/>
<keyword evidence="8 10" id="KW-0811">Translocation</keyword>
<feature type="transmembrane region" description="Helical" evidence="10">
    <location>
        <begin position="31"/>
        <end position="51"/>
    </location>
</feature>
<evidence type="ECO:0000256" key="5">
    <source>
        <dbReference type="ARBA" id="ARBA00022692"/>
    </source>
</evidence>
<dbReference type="GO" id="GO:0009306">
    <property type="term" value="P:protein secretion"/>
    <property type="evidence" value="ECO:0007669"/>
    <property type="project" value="UniProtKB-UniRule"/>
</dbReference>
<dbReference type="NCBIfam" id="TIGR00810">
    <property type="entry name" value="secG"/>
    <property type="match status" value="1"/>
</dbReference>
<dbReference type="Proteomes" id="UP000673975">
    <property type="component" value="Unassembled WGS sequence"/>
</dbReference>
<evidence type="ECO:0000256" key="1">
    <source>
        <dbReference type="ARBA" id="ARBA00004651"/>
    </source>
</evidence>
<protein>
    <recommendedName>
        <fullName evidence="10">Protein-export membrane protein SecG</fullName>
    </recommendedName>
</protein>
<feature type="transmembrane region" description="Helical" evidence="10">
    <location>
        <begin position="7"/>
        <end position="25"/>
    </location>
</feature>
<evidence type="ECO:0000313" key="12">
    <source>
        <dbReference type="EMBL" id="MBP3193561.1"/>
    </source>
</evidence>
<evidence type="ECO:0000313" key="13">
    <source>
        <dbReference type="Proteomes" id="UP000673975"/>
    </source>
</evidence>
<keyword evidence="5 10" id="KW-0812">Transmembrane</keyword>
<keyword evidence="3 10" id="KW-0813">Transport</keyword>
<dbReference type="PANTHER" id="PTHR34182">
    <property type="entry name" value="PROTEIN-EXPORT MEMBRANE PROTEIN SECG"/>
    <property type="match status" value="1"/>
</dbReference>
<comment type="similarity">
    <text evidence="2 10">Belongs to the SecG family.</text>
</comment>
<evidence type="ECO:0000256" key="2">
    <source>
        <dbReference type="ARBA" id="ARBA00008445"/>
    </source>
</evidence>
<evidence type="ECO:0000256" key="7">
    <source>
        <dbReference type="ARBA" id="ARBA00022989"/>
    </source>
</evidence>
<evidence type="ECO:0000256" key="8">
    <source>
        <dbReference type="ARBA" id="ARBA00023010"/>
    </source>
</evidence>
<evidence type="ECO:0000256" key="11">
    <source>
        <dbReference type="SAM" id="MobiDB-lite"/>
    </source>
</evidence>
<dbReference type="EMBL" id="JAFIDN010000011">
    <property type="protein sequence ID" value="MBP3193561.1"/>
    <property type="molecule type" value="Genomic_DNA"/>
</dbReference>
<dbReference type="GO" id="GO:0005886">
    <property type="term" value="C:plasma membrane"/>
    <property type="evidence" value="ECO:0007669"/>
    <property type="project" value="UniProtKB-SubCell"/>
</dbReference>
<evidence type="ECO:0000256" key="9">
    <source>
        <dbReference type="ARBA" id="ARBA00023136"/>
    </source>
</evidence>
<keyword evidence="9 10" id="KW-0472">Membrane</keyword>
<evidence type="ECO:0000256" key="3">
    <source>
        <dbReference type="ARBA" id="ARBA00022448"/>
    </source>
</evidence>
<feature type="compositionally biased region" description="Low complexity" evidence="11">
    <location>
        <begin position="113"/>
        <end position="127"/>
    </location>
</feature>
<dbReference type="InterPro" id="IPR004692">
    <property type="entry name" value="SecG"/>
</dbReference>
<feature type="transmembrane region" description="Helical" evidence="10">
    <location>
        <begin position="63"/>
        <end position="81"/>
    </location>
</feature>
<dbReference type="PANTHER" id="PTHR34182:SF1">
    <property type="entry name" value="PROTEIN-EXPORT MEMBRANE PROTEIN SECG"/>
    <property type="match status" value="1"/>
</dbReference>
<dbReference type="RefSeq" id="WP_210513016.1">
    <property type="nucleotide sequence ID" value="NZ_JAFIDN010000011.1"/>
</dbReference>